<dbReference type="InterPro" id="IPR000182">
    <property type="entry name" value="GNAT_dom"/>
</dbReference>
<dbReference type="RefSeq" id="WP_106247137.1">
    <property type="nucleotide sequence ID" value="NZ_PVNG01000017.1"/>
</dbReference>
<keyword evidence="2" id="KW-0808">Transferase</keyword>
<dbReference type="EMBL" id="PVNG01000017">
    <property type="protein sequence ID" value="PRX60397.1"/>
    <property type="molecule type" value="Genomic_DNA"/>
</dbReference>
<gene>
    <name evidence="2" type="ORF">B0I32_117164</name>
</gene>
<dbReference type="GO" id="GO:0016747">
    <property type="term" value="F:acyltransferase activity, transferring groups other than amino-acyl groups"/>
    <property type="evidence" value="ECO:0007669"/>
    <property type="project" value="InterPro"/>
</dbReference>
<dbReference type="OrthoDB" id="4712828at2"/>
<dbReference type="AlphaFoldDB" id="A0A2T0MQM6"/>
<feature type="domain" description="N-acetyltransferase" evidence="1">
    <location>
        <begin position="136"/>
        <end position="279"/>
    </location>
</feature>
<evidence type="ECO:0000313" key="2">
    <source>
        <dbReference type="EMBL" id="PRX60397.1"/>
    </source>
</evidence>
<proteinExistence type="predicted"/>
<sequence>MVTFLRPEPSWAEWSEAEALYQFESNAPAEVRDTLGIECARLAGGVLLSMREDPARYWSKALGFGFTGPVTADLIGEVCDFYRARDDSSAVLQLAPSVLPPGWEKICADHGLYRGPSSVKLARDLSLSVPAASAGPPVERVDARSAEEWATMLMRGFDMAEKPLVAMTAAFAARPDVRAYVVRFGGEVVAAAGMYIGGETAQLLGAATLPPYRGRGAQSAMLRMRISDAIAAGCRVIFTETGAEAPGTHNSSLHNMKRAGFVPLYERVNWAVSTRSSIGR</sequence>
<comment type="caution">
    <text evidence="2">The sequence shown here is derived from an EMBL/GenBank/DDBJ whole genome shotgun (WGS) entry which is preliminary data.</text>
</comment>
<evidence type="ECO:0000259" key="1">
    <source>
        <dbReference type="PROSITE" id="PS51186"/>
    </source>
</evidence>
<protein>
    <submittedName>
        <fullName evidence="2">Acetyltransferase (GNAT) family protein</fullName>
    </submittedName>
</protein>
<dbReference type="SUPFAM" id="SSF55729">
    <property type="entry name" value="Acyl-CoA N-acyltransferases (Nat)"/>
    <property type="match status" value="1"/>
</dbReference>
<organism evidence="2 3">
    <name type="scientific">Nonomuraea fuscirosea</name>
    <dbReference type="NCBI Taxonomy" id="1291556"/>
    <lineage>
        <taxon>Bacteria</taxon>
        <taxon>Bacillati</taxon>
        <taxon>Actinomycetota</taxon>
        <taxon>Actinomycetes</taxon>
        <taxon>Streptosporangiales</taxon>
        <taxon>Streptosporangiaceae</taxon>
        <taxon>Nonomuraea</taxon>
    </lineage>
</organism>
<keyword evidence="3" id="KW-1185">Reference proteome</keyword>
<dbReference type="CDD" id="cd04301">
    <property type="entry name" value="NAT_SF"/>
    <property type="match status" value="1"/>
</dbReference>
<name>A0A2T0MQM6_9ACTN</name>
<accession>A0A2T0MQM6</accession>
<dbReference type="InterPro" id="IPR016181">
    <property type="entry name" value="Acyl_CoA_acyltransferase"/>
</dbReference>
<dbReference type="Pfam" id="PF00583">
    <property type="entry name" value="Acetyltransf_1"/>
    <property type="match status" value="1"/>
</dbReference>
<evidence type="ECO:0000313" key="3">
    <source>
        <dbReference type="Proteomes" id="UP000238312"/>
    </source>
</evidence>
<dbReference type="Gene3D" id="3.40.630.30">
    <property type="match status" value="1"/>
</dbReference>
<dbReference type="PROSITE" id="PS51186">
    <property type="entry name" value="GNAT"/>
    <property type="match status" value="1"/>
</dbReference>
<reference evidence="2 3" key="1">
    <citation type="submission" date="2018-03" db="EMBL/GenBank/DDBJ databases">
        <title>Genomic Encyclopedia of Type Strains, Phase III (KMG-III): the genomes of soil and plant-associated and newly described type strains.</title>
        <authorList>
            <person name="Whitman W."/>
        </authorList>
    </citation>
    <scope>NUCLEOTIDE SEQUENCE [LARGE SCALE GENOMIC DNA]</scope>
    <source>
        <strain evidence="2 3">CGMCC 4.7104</strain>
    </source>
</reference>
<dbReference type="Proteomes" id="UP000238312">
    <property type="component" value="Unassembled WGS sequence"/>
</dbReference>